<keyword evidence="8" id="KW-0966">Cell projection</keyword>
<dbReference type="InterPro" id="IPR008805">
    <property type="entry name" value="RIB43A"/>
</dbReference>
<evidence type="ECO:0000256" key="3">
    <source>
        <dbReference type="ARBA" id="ARBA00022490"/>
    </source>
</evidence>
<accession>A0A147A5H7</accession>
<dbReference type="PANTHER" id="PTHR14517">
    <property type="entry name" value="RIB43A-RELATED"/>
    <property type="match status" value="1"/>
</dbReference>
<feature type="coiled-coil region" evidence="11">
    <location>
        <begin position="203"/>
        <end position="235"/>
    </location>
</feature>
<evidence type="ECO:0000313" key="13">
    <source>
        <dbReference type="Ensembl" id="ENSFHEP00000021184.1"/>
    </source>
</evidence>
<keyword evidence="14" id="KW-1185">Reference proteome</keyword>
<keyword evidence="3" id="KW-0963">Cytoplasm</keyword>
<keyword evidence="5 11" id="KW-0175">Coiled coil</keyword>
<feature type="coiled-coil region" evidence="11">
    <location>
        <begin position="306"/>
        <end position="340"/>
    </location>
</feature>
<dbReference type="OrthoDB" id="429119at2759"/>
<keyword evidence="6" id="KW-0969">Cilium</keyword>
<evidence type="ECO:0000256" key="4">
    <source>
        <dbReference type="ARBA" id="ARBA00022846"/>
    </source>
</evidence>
<dbReference type="Ensembl" id="ENSFHET00000016167.1">
    <property type="protein sequence ID" value="ENSFHEP00000021184.1"/>
    <property type="gene ID" value="ENSFHEG00000023433.1"/>
</dbReference>
<dbReference type="GeneTree" id="ENSGT00390000010825"/>
<keyword evidence="4" id="KW-0282">Flagellum</keyword>
<evidence type="ECO:0000256" key="6">
    <source>
        <dbReference type="ARBA" id="ARBA00023069"/>
    </source>
</evidence>
<evidence type="ECO:0000256" key="10">
    <source>
        <dbReference type="ARBA" id="ARBA00046435"/>
    </source>
</evidence>
<dbReference type="Proteomes" id="UP000265000">
    <property type="component" value="Unplaced"/>
</dbReference>
<evidence type="ECO:0000313" key="12">
    <source>
        <dbReference type="EMBL" id="JAR73781.1"/>
    </source>
</evidence>
<evidence type="ECO:0000256" key="2">
    <source>
        <dbReference type="ARBA" id="ARBA00006875"/>
    </source>
</evidence>
<evidence type="ECO:0000313" key="14">
    <source>
        <dbReference type="Proteomes" id="UP000265000"/>
    </source>
</evidence>
<protein>
    <recommendedName>
        <fullName evidence="9">RIB43A-like with coiled-coils protein 1</fullName>
    </recommendedName>
</protein>
<keyword evidence="7" id="KW-0206">Cytoskeleton</keyword>
<dbReference type="EMBL" id="GCES01012542">
    <property type="protein sequence ID" value="JAR73781.1"/>
    <property type="molecule type" value="Transcribed_RNA"/>
</dbReference>
<evidence type="ECO:0000256" key="9">
    <source>
        <dbReference type="ARBA" id="ARBA00041087"/>
    </source>
</evidence>
<comment type="subunit">
    <text evidence="10">Microtubule inner protein component of sperm flagellar doublet microtubules.</text>
</comment>
<evidence type="ECO:0000256" key="7">
    <source>
        <dbReference type="ARBA" id="ARBA00023212"/>
    </source>
</evidence>
<feature type="coiled-coil region" evidence="11">
    <location>
        <begin position="8"/>
        <end position="62"/>
    </location>
</feature>
<proteinExistence type="inferred from homology"/>
<name>A0A147A5H7_FUNHE</name>
<sequence length="378" mass="45054">MYKVDLPLDQQKQKALEARRTAERERKARIYNTRLRVMGLDLDALNQQVQEKKCRQNREKQQDQAFDTLRRYHDEILLQKEYNENEKRKALHKDLTQHWTSQQRVEDSRDADLKCDLKGAFKITIPEAELGPASMQIFKGEGVGEEQMRREQIKRTEKDLQAQMEDNKRRDMRAKHKEMLENMELVHQDLRGIHQAALEEERKKAARATLSSYNQALAAERAEALQEQRRREERENLAEMWHTGTSDMLTECAESAERHVGGGRPPQVLPDRWKGMSPEQLSTFHREREQQRLERQRQLEAEKIRNAAWDLQLLKLSKKAEEMENRTAELRREQRIQTDQYNKQLAREQQAHHDYLNKELYTNKPTKDYFHQFNTGSR</sequence>
<evidence type="ECO:0000256" key="1">
    <source>
        <dbReference type="ARBA" id="ARBA00004611"/>
    </source>
</evidence>
<dbReference type="PANTHER" id="PTHR14517:SF11">
    <property type="entry name" value="RIB43A-LIKE WITH COILED-COILS PROTEIN 1"/>
    <property type="match status" value="1"/>
</dbReference>
<dbReference type="CTD" id="158787"/>
<evidence type="ECO:0000256" key="5">
    <source>
        <dbReference type="ARBA" id="ARBA00023054"/>
    </source>
</evidence>
<dbReference type="AlphaFoldDB" id="A0A147A5H7"/>
<evidence type="ECO:0000256" key="8">
    <source>
        <dbReference type="ARBA" id="ARBA00023273"/>
    </source>
</evidence>
<comment type="subcellular location">
    <subcellularLocation>
        <location evidence="1">Cytoplasm</location>
        <location evidence="1">Cytoskeleton</location>
        <location evidence="1">Flagellum axoneme</location>
    </subcellularLocation>
</comment>
<reference evidence="12" key="1">
    <citation type="submission" date="2015-01" db="EMBL/GenBank/DDBJ databases">
        <title>EvidentialGene: Evidence-directed Construction of Complete mRNA Transcriptomes without Genomes.</title>
        <authorList>
            <person name="Gilbert D.G."/>
        </authorList>
    </citation>
    <scope>NUCLEOTIDE SEQUENCE</scope>
</reference>
<organism evidence="12">
    <name type="scientific">Fundulus heteroclitus</name>
    <name type="common">Killifish</name>
    <name type="synonym">Mummichog</name>
    <dbReference type="NCBI Taxonomy" id="8078"/>
    <lineage>
        <taxon>Eukaryota</taxon>
        <taxon>Metazoa</taxon>
        <taxon>Chordata</taxon>
        <taxon>Craniata</taxon>
        <taxon>Vertebrata</taxon>
        <taxon>Euteleostomi</taxon>
        <taxon>Actinopterygii</taxon>
        <taxon>Neopterygii</taxon>
        <taxon>Teleostei</taxon>
        <taxon>Neoteleostei</taxon>
        <taxon>Acanthomorphata</taxon>
        <taxon>Ovalentaria</taxon>
        <taxon>Atherinomorphae</taxon>
        <taxon>Cyprinodontiformes</taxon>
        <taxon>Fundulidae</taxon>
        <taxon>Fundulus</taxon>
    </lineage>
</organism>
<dbReference type="STRING" id="8078.ENSFHEP00000021184"/>
<evidence type="ECO:0000256" key="11">
    <source>
        <dbReference type="SAM" id="Coils"/>
    </source>
</evidence>
<dbReference type="GeneID" id="105928920"/>
<comment type="similarity">
    <text evidence="2">Belongs to the RIB43A family.</text>
</comment>
<dbReference type="Pfam" id="PF05914">
    <property type="entry name" value="RIB43A"/>
    <property type="match status" value="1"/>
</dbReference>
<reference evidence="13" key="2">
    <citation type="submission" date="2025-05" db="UniProtKB">
        <authorList>
            <consortium name="Ensembl"/>
        </authorList>
    </citation>
    <scope>IDENTIFICATION</scope>
</reference>